<dbReference type="EMBL" id="LR962863">
    <property type="protein sequence ID" value="CAD7358923.1"/>
    <property type="molecule type" value="Genomic_DNA"/>
</dbReference>
<evidence type="ECO:0000256" key="3">
    <source>
        <dbReference type="ARBA" id="ARBA00023163"/>
    </source>
</evidence>
<dbReference type="EMBL" id="POVK01000006">
    <property type="protein sequence ID" value="NHA33440.1"/>
    <property type="molecule type" value="Genomic_DNA"/>
</dbReference>
<evidence type="ECO:0000313" key="8">
    <source>
        <dbReference type="Proteomes" id="UP000264146"/>
    </source>
</evidence>
<dbReference type="GeneID" id="93789245"/>
<dbReference type="GO" id="GO:0003700">
    <property type="term" value="F:DNA-binding transcription factor activity"/>
    <property type="evidence" value="ECO:0007669"/>
    <property type="project" value="InterPro"/>
</dbReference>
<protein>
    <submittedName>
        <fullName evidence="7">AraC family transcriptional regulator</fullName>
    </submittedName>
</protein>
<evidence type="ECO:0000259" key="4">
    <source>
        <dbReference type="PROSITE" id="PS01124"/>
    </source>
</evidence>
<evidence type="ECO:0000313" key="6">
    <source>
        <dbReference type="EMBL" id="NHA33440.1"/>
    </source>
</evidence>
<dbReference type="EMBL" id="UHEF01000001">
    <property type="protein sequence ID" value="SUM87123.1"/>
    <property type="molecule type" value="Genomic_DNA"/>
</dbReference>
<dbReference type="SMART" id="SM00342">
    <property type="entry name" value="HTH_ARAC"/>
    <property type="match status" value="1"/>
</dbReference>
<dbReference type="Pfam" id="PF12833">
    <property type="entry name" value="HTH_18"/>
    <property type="match status" value="1"/>
</dbReference>
<dbReference type="InterPro" id="IPR009057">
    <property type="entry name" value="Homeodomain-like_sf"/>
</dbReference>
<keyword evidence="2" id="KW-0238">DNA-binding</keyword>
<dbReference type="AlphaFoldDB" id="A0A7Z7QN58"/>
<evidence type="ECO:0000256" key="2">
    <source>
        <dbReference type="ARBA" id="ARBA00023125"/>
    </source>
</evidence>
<evidence type="ECO:0000313" key="7">
    <source>
        <dbReference type="EMBL" id="SUM87123.1"/>
    </source>
</evidence>
<dbReference type="Proteomes" id="UP000572988">
    <property type="component" value="Unassembled WGS sequence"/>
</dbReference>
<evidence type="ECO:0000313" key="5">
    <source>
        <dbReference type="EMBL" id="CAD7358923.1"/>
    </source>
</evidence>
<dbReference type="InterPro" id="IPR018060">
    <property type="entry name" value="HTH_AraC"/>
</dbReference>
<feature type="domain" description="HTH araC/xylS-type" evidence="4">
    <location>
        <begin position="149"/>
        <end position="247"/>
    </location>
</feature>
<dbReference type="PANTHER" id="PTHR43280">
    <property type="entry name" value="ARAC-FAMILY TRANSCRIPTIONAL REGULATOR"/>
    <property type="match status" value="1"/>
</dbReference>
<reference evidence="7" key="2">
    <citation type="submission" date="2018-06" db="EMBL/GenBank/DDBJ databases">
        <authorList>
            <consortium name="Pathogen Informatics"/>
            <person name="Doyle S."/>
        </authorList>
    </citation>
    <scope>NUCLEOTIDE SEQUENCE [LARGE SCALE GENOMIC DNA]</scope>
    <source>
        <strain evidence="7">NCTC12218</strain>
    </source>
</reference>
<keyword evidence="9" id="KW-1185">Reference proteome</keyword>
<keyword evidence="3" id="KW-0804">Transcription</keyword>
<dbReference type="Gene3D" id="1.10.10.60">
    <property type="entry name" value="Homeodomain-like"/>
    <property type="match status" value="2"/>
</dbReference>
<dbReference type="SUPFAM" id="SSF46689">
    <property type="entry name" value="Homeodomain-like"/>
    <property type="match status" value="1"/>
</dbReference>
<sequence length="697" mass="82340">MQGINIELMKQYTSSAYRVFNHVELFVSFEGVLTLELNGKVTHFHHQIAIVNHNDLVKVTQAQAIVKLTVPLQYFSEFNADYFLGYFNPNKLSSHNKIKEIIKHLIVEENSDMYYENIQTLIKLLYNETFIELGRIYIPHIHVNSILFNNMIDYVHQHAKYRLSLQELSEHFFVSQSYVSILFGKYLDYNFKKYYASMKIALSMYNLATSHDSINQIATQYSFTNYNHYSKQFKRFVGISPIEFRKQSQKRSHQVTVVPFDTQYFDTHLRKSSTIPSPHKVDIFLDQLTPPQWIEKKEVLLEIVNLDDISQIFGSQNQLEAHHHAHAIQLFFNPSDLETFHFGHTHHIELLSQLLCEYGYKVAYRIHSLQAYEIFKNQFYYPLIRIIEQQPNDFNQHKFKLNIILDHESLSVHEIQSIIEKVKALHSDSQFTLDIALPLTPSKKAQLKLLLQQRIVFDYYMLDALQLNQIYMYHLDLHTQFESKFAQVIQTLRQEYQLAQTPMIIKSVPQLFTAKQHAMPREEQLLKLWLNVDALCLPLISKDSQNNGFYNRFGHHNAIQHVFNLLQPFSHTFSVRTSTYLIHETAYAYEILLFHADQAPKNVSFDLYGTNQLHRHFVVEYTYHPTYSNLDHIMHVQTQDYYVPRHFVSSIHMTNHLLFHIQLHHFEHTSYETTLPQGVMKLIKIIKNKATRHSDVL</sequence>
<reference evidence="5 8" key="3">
    <citation type="submission" date="2020-11" db="EMBL/GenBank/DDBJ databases">
        <authorList>
            <consortium name="Pathogen Informatics"/>
        </authorList>
    </citation>
    <scope>NUCLEOTIDE SEQUENCE [LARGE SCALE GENOMIC DNA]</scope>
    <source>
        <strain evidence="5 8">NCTC12218</strain>
    </source>
</reference>
<name>A0A7Z7QN58_STASC</name>
<dbReference type="RefSeq" id="WP_016426209.1">
    <property type="nucleotide sequence ID" value="NZ_CABKRV010000002.1"/>
</dbReference>
<keyword evidence="1" id="KW-0805">Transcription regulation</keyword>
<dbReference type="PANTHER" id="PTHR43280:SF26">
    <property type="entry name" value="ARAC-FAMILY TRANSCRIPTIONAL REGULATOR"/>
    <property type="match status" value="1"/>
</dbReference>
<dbReference type="Proteomes" id="UP000264146">
    <property type="component" value="Chromosome"/>
</dbReference>
<dbReference type="PROSITE" id="PS01124">
    <property type="entry name" value="HTH_ARAC_FAMILY_2"/>
    <property type="match status" value="1"/>
</dbReference>
<gene>
    <name evidence="7" type="primary">melR_1</name>
    <name evidence="6" type="ORF">C1O36_02675</name>
    <name evidence="7" type="ORF">NCTC12218_00509</name>
</gene>
<dbReference type="GO" id="GO:0043565">
    <property type="term" value="F:sequence-specific DNA binding"/>
    <property type="evidence" value="ECO:0007669"/>
    <property type="project" value="InterPro"/>
</dbReference>
<evidence type="ECO:0000256" key="1">
    <source>
        <dbReference type="ARBA" id="ARBA00023015"/>
    </source>
</evidence>
<reference evidence="6 9" key="1">
    <citation type="submission" date="2018-01" db="EMBL/GenBank/DDBJ databases">
        <title>Complete genome sequence of Staphylococcus Scheliferi isolated from human.</title>
        <authorList>
            <person name="Abouelkhair M.A."/>
            <person name="Bemis D.A."/>
            <person name="Kania S.A."/>
        </authorList>
    </citation>
    <scope>NUCLEOTIDE SEQUENCE [LARGE SCALE GENOMIC DNA]</scope>
    <source>
        <strain evidence="6 9">ATCC 43808</strain>
    </source>
</reference>
<organism evidence="7">
    <name type="scientific">Staphylococcus schleiferi</name>
    <dbReference type="NCBI Taxonomy" id="1295"/>
    <lineage>
        <taxon>Bacteria</taxon>
        <taxon>Bacillati</taxon>
        <taxon>Bacillota</taxon>
        <taxon>Bacilli</taxon>
        <taxon>Bacillales</taxon>
        <taxon>Staphylococcaceae</taxon>
        <taxon>Staphylococcus</taxon>
    </lineage>
</organism>
<accession>A0A7Z7QN58</accession>
<proteinExistence type="predicted"/>
<evidence type="ECO:0000313" key="9">
    <source>
        <dbReference type="Proteomes" id="UP000572988"/>
    </source>
</evidence>